<evidence type="ECO:0000313" key="2">
    <source>
        <dbReference type="Proteomes" id="UP000807306"/>
    </source>
</evidence>
<gene>
    <name evidence="1" type="ORF">CPB83DRAFT_865298</name>
</gene>
<protein>
    <recommendedName>
        <fullName evidence="3">F-box domain-containing protein</fullName>
    </recommendedName>
</protein>
<dbReference type="Proteomes" id="UP000807306">
    <property type="component" value="Unassembled WGS sequence"/>
</dbReference>
<name>A0A9P6E3B7_9AGAR</name>
<dbReference type="OrthoDB" id="3365698at2759"/>
<evidence type="ECO:0008006" key="3">
    <source>
        <dbReference type="Google" id="ProtNLM"/>
    </source>
</evidence>
<proteinExistence type="predicted"/>
<comment type="caution">
    <text evidence="1">The sequence shown here is derived from an EMBL/GenBank/DDBJ whole genome shotgun (WGS) entry which is preliminary data.</text>
</comment>
<organism evidence="1 2">
    <name type="scientific">Crepidotus variabilis</name>
    <dbReference type="NCBI Taxonomy" id="179855"/>
    <lineage>
        <taxon>Eukaryota</taxon>
        <taxon>Fungi</taxon>
        <taxon>Dikarya</taxon>
        <taxon>Basidiomycota</taxon>
        <taxon>Agaricomycotina</taxon>
        <taxon>Agaricomycetes</taxon>
        <taxon>Agaricomycetidae</taxon>
        <taxon>Agaricales</taxon>
        <taxon>Agaricineae</taxon>
        <taxon>Crepidotaceae</taxon>
        <taxon>Crepidotus</taxon>
    </lineage>
</organism>
<keyword evidence="2" id="KW-1185">Reference proteome</keyword>
<reference evidence="1" key="1">
    <citation type="submission" date="2020-11" db="EMBL/GenBank/DDBJ databases">
        <authorList>
            <consortium name="DOE Joint Genome Institute"/>
            <person name="Ahrendt S."/>
            <person name="Riley R."/>
            <person name="Andreopoulos W."/>
            <person name="Labutti K."/>
            <person name="Pangilinan J."/>
            <person name="Ruiz-Duenas F.J."/>
            <person name="Barrasa J.M."/>
            <person name="Sanchez-Garcia M."/>
            <person name="Camarero S."/>
            <person name="Miyauchi S."/>
            <person name="Serrano A."/>
            <person name="Linde D."/>
            <person name="Babiker R."/>
            <person name="Drula E."/>
            <person name="Ayuso-Fernandez I."/>
            <person name="Pacheco R."/>
            <person name="Padilla G."/>
            <person name="Ferreira P."/>
            <person name="Barriuso J."/>
            <person name="Kellner H."/>
            <person name="Castanera R."/>
            <person name="Alfaro M."/>
            <person name="Ramirez L."/>
            <person name="Pisabarro A.G."/>
            <person name="Kuo A."/>
            <person name="Tritt A."/>
            <person name="Lipzen A."/>
            <person name="He G."/>
            <person name="Yan M."/>
            <person name="Ng V."/>
            <person name="Cullen D."/>
            <person name="Martin F."/>
            <person name="Rosso M.-N."/>
            <person name="Henrissat B."/>
            <person name="Hibbett D."/>
            <person name="Martinez A.T."/>
            <person name="Grigoriev I.V."/>
        </authorList>
    </citation>
    <scope>NUCLEOTIDE SEQUENCE</scope>
    <source>
        <strain evidence="1">CBS 506.95</strain>
    </source>
</reference>
<sequence length="146" mass="16525">MEISSYSQRTPRSVPQNCELNAGTPCNACTSLAKIDTDKTSHVELDALRRDTVPKINARHDPMAYHLPVELSAMIFWQCLPVLPPPQSFDQADDGLDSQLAQVTHSLASVNQNWRNIACSTPKLWNSIFSTSRKTYSARRILYWLY</sequence>
<dbReference type="EMBL" id="MU157994">
    <property type="protein sequence ID" value="KAF9521742.1"/>
    <property type="molecule type" value="Genomic_DNA"/>
</dbReference>
<evidence type="ECO:0000313" key="1">
    <source>
        <dbReference type="EMBL" id="KAF9521742.1"/>
    </source>
</evidence>
<dbReference type="AlphaFoldDB" id="A0A9P6E3B7"/>
<accession>A0A9P6E3B7</accession>